<dbReference type="SUPFAM" id="SSF56322">
    <property type="entry name" value="ADC synthase"/>
    <property type="match status" value="1"/>
</dbReference>
<protein>
    <submittedName>
        <fullName evidence="2">Anthranilate synthase, aminase component</fullName>
        <ecNumber evidence="2">4.1.3.27</ecNumber>
    </submittedName>
</protein>
<dbReference type="EC" id="4.1.3.27" evidence="2"/>
<evidence type="ECO:0000313" key="2">
    <source>
        <dbReference type="EMBL" id="VAX23798.1"/>
    </source>
</evidence>
<proteinExistence type="predicted"/>
<dbReference type="GO" id="GO:0004049">
    <property type="term" value="F:anthranilate synthase activity"/>
    <property type="evidence" value="ECO:0007669"/>
    <property type="project" value="UniProtKB-EC"/>
</dbReference>
<accession>A0A3B1CIJ1</accession>
<dbReference type="AlphaFoldDB" id="A0A3B1CIJ1"/>
<feature type="non-terminal residue" evidence="2">
    <location>
        <position position="98"/>
    </location>
</feature>
<keyword evidence="2" id="KW-0456">Lyase</keyword>
<dbReference type="Pfam" id="PF04715">
    <property type="entry name" value="Anth_synt_I_N"/>
    <property type="match status" value="1"/>
</dbReference>
<gene>
    <name evidence="2" type="ORF">MNBD_IGNAVI01-2816</name>
</gene>
<dbReference type="EMBL" id="UOGD01000257">
    <property type="protein sequence ID" value="VAX23798.1"/>
    <property type="molecule type" value="Genomic_DNA"/>
</dbReference>
<dbReference type="InterPro" id="IPR005801">
    <property type="entry name" value="ADC_synthase"/>
</dbReference>
<name>A0A3B1CIJ1_9ZZZZ</name>
<sequence>MQKEQFIELAKTYNVIPVYERITGDLLTPVLAYLKLRQKDNFCFLLESVEGIGRLARYSFIGKDPIKIISNRGSKLTVIKDGEKEEFEKNIFEYLKSE</sequence>
<evidence type="ECO:0000259" key="1">
    <source>
        <dbReference type="Pfam" id="PF04715"/>
    </source>
</evidence>
<dbReference type="InterPro" id="IPR006805">
    <property type="entry name" value="Anth_synth_I_N"/>
</dbReference>
<reference evidence="2" key="1">
    <citation type="submission" date="2018-06" db="EMBL/GenBank/DDBJ databases">
        <authorList>
            <person name="Zhirakovskaya E."/>
        </authorList>
    </citation>
    <scope>NUCLEOTIDE SEQUENCE</scope>
</reference>
<organism evidence="2">
    <name type="scientific">hydrothermal vent metagenome</name>
    <dbReference type="NCBI Taxonomy" id="652676"/>
    <lineage>
        <taxon>unclassified sequences</taxon>
        <taxon>metagenomes</taxon>
        <taxon>ecological metagenomes</taxon>
    </lineage>
</organism>
<feature type="domain" description="Anthranilate synthase component I N-terminal" evidence="1">
    <location>
        <begin position="25"/>
        <end position="96"/>
    </location>
</feature>
<dbReference type="Gene3D" id="3.60.120.10">
    <property type="entry name" value="Anthranilate synthase"/>
    <property type="match status" value="1"/>
</dbReference>